<proteinExistence type="predicted"/>
<dbReference type="EMBL" id="MHWP01000022">
    <property type="protein sequence ID" value="OHB10093.1"/>
    <property type="molecule type" value="Genomic_DNA"/>
</dbReference>
<sequence length="250" mass="27095">MTSIRKFLVVALVWCLLGATPVYAQQQWGISASFTPNWKFNADEVGRLFVRLRDFRVAGPQFSLGLLHGRTLGGDTGVEISYKKLTSVPGITNITGVRCSGSAGCANNTENFIFSNASLLGLEGHKYWAFATIKRRVQIGMNLAGGFMAFSGQANFVRTDYHTEFDRTLNKPVLAKEVTEEQMSMANAVKVLSGLSVFPTIRLELGAAAIIGNGTKIRMGYGRGFPGNDQLNVTVSHFFGSGAVRSVASR</sequence>
<feature type="signal peptide" evidence="1">
    <location>
        <begin position="1"/>
        <end position="24"/>
    </location>
</feature>
<gene>
    <name evidence="2" type="ORF">A3H60_01625</name>
</gene>
<keyword evidence="1" id="KW-0732">Signal</keyword>
<name>A0A1G2UKX5_9BACT</name>
<evidence type="ECO:0000313" key="3">
    <source>
        <dbReference type="Proteomes" id="UP000177202"/>
    </source>
</evidence>
<evidence type="ECO:0008006" key="4">
    <source>
        <dbReference type="Google" id="ProtNLM"/>
    </source>
</evidence>
<feature type="chain" id="PRO_5009584746" description="Outer membrane protein beta-barrel domain-containing protein" evidence="1">
    <location>
        <begin position="25"/>
        <end position="250"/>
    </location>
</feature>
<evidence type="ECO:0000313" key="2">
    <source>
        <dbReference type="EMBL" id="OHB10093.1"/>
    </source>
</evidence>
<dbReference type="Proteomes" id="UP000177202">
    <property type="component" value="Unassembled WGS sequence"/>
</dbReference>
<protein>
    <recommendedName>
        <fullName evidence="4">Outer membrane protein beta-barrel domain-containing protein</fullName>
    </recommendedName>
</protein>
<comment type="caution">
    <text evidence="2">The sequence shown here is derived from an EMBL/GenBank/DDBJ whole genome shotgun (WGS) entry which is preliminary data.</text>
</comment>
<organism evidence="2 3">
    <name type="scientific">Candidatus Zambryskibacteria bacterium RIFCSPLOWO2_02_FULL_44_12b</name>
    <dbReference type="NCBI Taxonomy" id="1802772"/>
    <lineage>
        <taxon>Bacteria</taxon>
        <taxon>Candidatus Zambryskiibacteriota</taxon>
    </lineage>
</organism>
<dbReference type="AlphaFoldDB" id="A0A1G2UKX5"/>
<accession>A0A1G2UKX5</accession>
<evidence type="ECO:0000256" key="1">
    <source>
        <dbReference type="SAM" id="SignalP"/>
    </source>
</evidence>
<reference evidence="2 3" key="1">
    <citation type="journal article" date="2016" name="Nat. Commun.">
        <title>Thousands of microbial genomes shed light on interconnected biogeochemical processes in an aquifer system.</title>
        <authorList>
            <person name="Anantharaman K."/>
            <person name="Brown C.T."/>
            <person name="Hug L.A."/>
            <person name="Sharon I."/>
            <person name="Castelle C.J."/>
            <person name="Probst A.J."/>
            <person name="Thomas B.C."/>
            <person name="Singh A."/>
            <person name="Wilkins M.J."/>
            <person name="Karaoz U."/>
            <person name="Brodie E.L."/>
            <person name="Williams K.H."/>
            <person name="Hubbard S.S."/>
            <person name="Banfield J.F."/>
        </authorList>
    </citation>
    <scope>NUCLEOTIDE SEQUENCE [LARGE SCALE GENOMIC DNA]</scope>
</reference>